<dbReference type="AlphaFoldDB" id="A0A0J7KXU3"/>
<organism evidence="2 3">
    <name type="scientific">Lasius niger</name>
    <name type="common">Black garden ant</name>
    <dbReference type="NCBI Taxonomy" id="67767"/>
    <lineage>
        <taxon>Eukaryota</taxon>
        <taxon>Metazoa</taxon>
        <taxon>Ecdysozoa</taxon>
        <taxon>Arthropoda</taxon>
        <taxon>Hexapoda</taxon>
        <taxon>Insecta</taxon>
        <taxon>Pterygota</taxon>
        <taxon>Neoptera</taxon>
        <taxon>Endopterygota</taxon>
        <taxon>Hymenoptera</taxon>
        <taxon>Apocrita</taxon>
        <taxon>Aculeata</taxon>
        <taxon>Formicoidea</taxon>
        <taxon>Formicidae</taxon>
        <taxon>Formicinae</taxon>
        <taxon>Lasius</taxon>
        <taxon>Lasius</taxon>
    </lineage>
</organism>
<dbReference type="InterPro" id="IPR009060">
    <property type="entry name" value="UBA-like_sf"/>
</dbReference>
<dbReference type="PROSITE" id="PS50030">
    <property type="entry name" value="UBA"/>
    <property type="match status" value="1"/>
</dbReference>
<accession>A0A0J7KXU3</accession>
<dbReference type="Gene3D" id="3.10.110.10">
    <property type="entry name" value="Ubiquitin Conjugating Enzyme"/>
    <property type="match status" value="1"/>
</dbReference>
<reference evidence="2 3" key="1">
    <citation type="submission" date="2015-04" db="EMBL/GenBank/DDBJ databases">
        <title>Lasius niger genome sequencing.</title>
        <authorList>
            <person name="Konorov E.A."/>
            <person name="Nikitin M.A."/>
            <person name="Kirill M.V."/>
            <person name="Chang P."/>
        </authorList>
    </citation>
    <scope>NUCLEOTIDE SEQUENCE [LARGE SCALE GENOMIC DNA]</scope>
    <source>
        <tissue evidence="2">Whole</tissue>
    </source>
</reference>
<dbReference type="SUPFAM" id="SSF46934">
    <property type="entry name" value="UBA-like"/>
    <property type="match status" value="1"/>
</dbReference>
<dbReference type="EMBL" id="LBMM01002236">
    <property type="protein sequence ID" value="KMQ95093.1"/>
    <property type="molecule type" value="Genomic_DNA"/>
</dbReference>
<proteinExistence type="predicted"/>
<dbReference type="CDD" id="cd14391">
    <property type="entry name" value="UBA_II_E2_UBCD4"/>
    <property type="match status" value="1"/>
</dbReference>
<evidence type="ECO:0000259" key="1">
    <source>
        <dbReference type="PROSITE" id="PS50030"/>
    </source>
</evidence>
<feature type="domain" description="UBA" evidence="1">
    <location>
        <begin position="95"/>
        <end position="134"/>
    </location>
</feature>
<sequence>MANIAAQRIKREFKEVIKSEEIAKCAIKIELVNDSLTELKGEIAGPPDTPYEGAEPDDPQDAVVAKQYKEHPEIFRQTATYWTFVYAGGPAKMPDLEDKIRRLTDMGITEHHARVALSTYNWDLERATEHCLFMTISDKKNVIKKAIQYPPIVIYLIYNIDMRNN</sequence>
<dbReference type="InterPro" id="IPR042614">
    <property type="entry name" value="UBCD4_UBA"/>
</dbReference>
<keyword evidence="3" id="KW-1185">Reference proteome</keyword>
<dbReference type="SMART" id="SM00165">
    <property type="entry name" value="UBA"/>
    <property type="match status" value="1"/>
</dbReference>
<dbReference type="Proteomes" id="UP000036403">
    <property type="component" value="Unassembled WGS sequence"/>
</dbReference>
<dbReference type="InterPro" id="IPR015940">
    <property type="entry name" value="UBA"/>
</dbReference>
<dbReference type="OrthoDB" id="9993688at2759"/>
<name>A0A0J7KXU3_LASNI</name>
<gene>
    <name evidence="2" type="ORF">RF55_4715</name>
</gene>
<comment type="caution">
    <text evidence="2">The sequence shown here is derived from an EMBL/GenBank/DDBJ whole genome shotgun (WGS) entry which is preliminary data.</text>
</comment>
<dbReference type="InterPro" id="IPR016135">
    <property type="entry name" value="UBQ-conjugating_enzyme/RWD"/>
</dbReference>
<evidence type="ECO:0000313" key="3">
    <source>
        <dbReference type="Proteomes" id="UP000036403"/>
    </source>
</evidence>
<evidence type="ECO:0000313" key="2">
    <source>
        <dbReference type="EMBL" id="KMQ95093.1"/>
    </source>
</evidence>
<dbReference type="STRING" id="67767.A0A0J7KXU3"/>
<dbReference type="SUPFAM" id="SSF54495">
    <property type="entry name" value="UBC-like"/>
    <property type="match status" value="1"/>
</dbReference>
<dbReference type="Gene3D" id="1.10.8.10">
    <property type="entry name" value="DNA helicase RuvA subunit, C-terminal domain"/>
    <property type="match status" value="1"/>
</dbReference>
<dbReference type="FunFam" id="1.10.8.10:FF:000010">
    <property type="entry name" value="Putative ubiquitin-conjugating enzyme e2 k"/>
    <property type="match status" value="1"/>
</dbReference>
<protein>
    <submittedName>
        <fullName evidence="2">Ubiquitin-conjugating enzyme e2-22 kDa</fullName>
    </submittedName>
</protein>
<dbReference type="PaxDb" id="67767-A0A0J7KXU3"/>